<name>A0A418SXY6_9RHOB</name>
<dbReference type="CDD" id="cd13603">
    <property type="entry name" value="PBP2_TRAP_Siap_TeaA_like"/>
    <property type="match status" value="1"/>
</dbReference>
<evidence type="ECO:0000313" key="6">
    <source>
        <dbReference type="EMBL" id="RJE85791.1"/>
    </source>
</evidence>
<keyword evidence="3" id="KW-0813">Transport</keyword>
<dbReference type="Proteomes" id="UP000284202">
    <property type="component" value="Unassembled WGS sequence"/>
</dbReference>
<proteinExistence type="inferred from homology"/>
<comment type="subcellular location">
    <subcellularLocation>
        <location evidence="1">Periplasm</location>
    </subcellularLocation>
</comment>
<protein>
    <submittedName>
        <fullName evidence="6">TRAP transporter substrate-binding protein</fullName>
    </submittedName>
</protein>
<evidence type="ECO:0000256" key="1">
    <source>
        <dbReference type="ARBA" id="ARBA00004418"/>
    </source>
</evidence>
<dbReference type="Pfam" id="PF03480">
    <property type="entry name" value="DctP"/>
    <property type="match status" value="1"/>
</dbReference>
<dbReference type="NCBIfam" id="TIGR00787">
    <property type="entry name" value="dctP"/>
    <property type="match status" value="1"/>
</dbReference>
<keyword evidence="5" id="KW-0574">Periplasm</keyword>
<comment type="caution">
    <text evidence="6">The sequence shown here is derived from an EMBL/GenBank/DDBJ whole genome shotgun (WGS) entry which is preliminary data.</text>
</comment>
<dbReference type="InterPro" id="IPR004682">
    <property type="entry name" value="TRAP_DctP"/>
</dbReference>
<gene>
    <name evidence="6" type="ORF">D3P04_08520</name>
</gene>
<dbReference type="PANTHER" id="PTHR33376:SF4">
    <property type="entry name" value="SIALIC ACID-BINDING PERIPLASMIC PROTEIN SIAP"/>
    <property type="match status" value="1"/>
</dbReference>
<dbReference type="Gene3D" id="3.40.190.170">
    <property type="entry name" value="Bacterial extracellular solute-binding protein, family 7"/>
    <property type="match status" value="1"/>
</dbReference>
<keyword evidence="7" id="KW-1185">Reference proteome</keyword>
<keyword evidence="4" id="KW-0732">Signal</keyword>
<accession>A0A418SXY6</accession>
<dbReference type="InterPro" id="IPR038404">
    <property type="entry name" value="TRAP_DctP_sf"/>
</dbReference>
<dbReference type="AlphaFoldDB" id="A0A418SXY6"/>
<dbReference type="EMBL" id="QZCG01000005">
    <property type="protein sequence ID" value="RJE85791.1"/>
    <property type="molecule type" value="Genomic_DNA"/>
</dbReference>
<dbReference type="OrthoDB" id="8673861at2"/>
<dbReference type="GO" id="GO:0030288">
    <property type="term" value="C:outer membrane-bounded periplasmic space"/>
    <property type="evidence" value="ECO:0007669"/>
    <property type="project" value="InterPro"/>
</dbReference>
<organism evidence="6 7">
    <name type="scientific">Paracoccus onubensis</name>
    <dbReference type="NCBI Taxonomy" id="1675788"/>
    <lineage>
        <taxon>Bacteria</taxon>
        <taxon>Pseudomonadati</taxon>
        <taxon>Pseudomonadota</taxon>
        <taxon>Alphaproteobacteria</taxon>
        <taxon>Rhodobacterales</taxon>
        <taxon>Paracoccaceae</taxon>
        <taxon>Paracoccus</taxon>
    </lineage>
</organism>
<evidence type="ECO:0000256" key="2">
    <source>
        <dbReference type="ARBA" id="ARBA00009023"/>
    </source>
</evidence>
<dbReference type="PIRSF" id="PIRSF006470">
    <property type="entry name" value="DctB"/>
    <property type="match status" value="1"/>
</dbReference>
<evidence type="ECO:0000313" key="7">
    <source>
        <dbReference type="Proteomes" id="UP000284202"/>
    </source>
</evidence>
<dbReference type="PANTHER" id="PTHR33376">
    <property type="match status" value="1"/>
</dbReference>
<dbReference type="GO" id="GO:0055085">
    <property type="term" value="P:transmembrane transport"/>
    <property type="evidence" value="ECO:0007669"/>
    <property type="project" value="InterPro"/>
</dbReference>
<evidence type="ECO:0000256" key="4">
    <source>
        <dbReference type="ARBA" id="ARBA00022729"/>
    </source>
</evidence>
<dbReference type="NCBIfam" id="NF037995">
    <property type="entry name" value="TRAP_S1"/>
    <property type="match status" value="1"/>
</dbReference>
<evidence type="ECO:0000256" key="5">
    <source>
        <dbReference type="ARBA" id="ARBA00022764"/>
    </source>
</evidence>
<reference evidence="7" key="1">
    <citation type="submission" date="2018-09" db="EMBL/GenBank/DDBJ databases">
        <title>Acidovorax cavernicola nov. sp. isolated from Gruta de las Maravillas (Aracena, Spain).</title>
        <authorList>
            <person name="Jurado V."/>
            <person name="Gutierrez-Patricio S."/>
            <person name="Gonzalez-Pimentel J.L."/>
            <person name="Miller A.Z."/>
            <person name="Laiz L."/>
            <person name="Saiz-Jimenez C."/>
        </authorList>
    </citation>
    <scope>NUCLEOTIDE SEQUENCE [LARGE SCALE GENOMIC DNA]</scope>
    <source>
        <strain evidence="7">1011MAR3C25</strain>
    </source>
</reference>
<dbReference type="InterPro" id="IPR018389">
    <property type="entry name" value="DctP_fam"/>
</dbReference>
<comment type="similarity">
    <text evidence="2">Belongs to the bacterial solute-binding protein 7 family.</text>
</comment>
<sequence>MAKLLKLLRLKAVFLAFAAILQPVFCCGKGIAHPIIMKTQQEVRMKRLARNTLVSAIAMLMIGTGATAETKMRLAVETTSGDPTHVMLSTFRDALAESAGDEVSFVFNDGGSLGDEHALSELIRAGAVDVIPMGTDGVAALDNHYAIFDTPFLFASKEQARSALDGEFGEAMASSLREKANLEVLAFGELGVRVISNSKREISTPADLSGLKLRTPSSPTRMMAFQTLGAAPTNLPLGEVYMGLKQGVIDGQENPLSVIKEFSLHEAQPYISLTNHIYTPITLVMNGAAYDALDDEMKASVKSAAEAGVAATRTLSDESDALLVKEFRDAGITVTEPDIPAFQKAAEPVRAKIAEVVSVEFMDAIEGMIQ</sequence>
<evidence type="ECO:0000256" key="3">
    <source>
        <dbReference type="ARBA" id="ARBA00022448"/>
    </source>
</evidence>